<evidence type="ECO:0000259" key="2">
    <source>
        <dbReference type="Pfam" id="PF00561"/>
    </source>
</evidence>
<keyword evidence="3" id="KW-0378">Hydrolase</keyword>
<dbReference type="InterPro" id="IPR000073">
    <property type="entry name" value="AB_hydrolase_1"/>
</dbReference>
<evidence type="ECO:0000313" key="3">
    <source>
        <dbReference type="EMBL" id="MYN00686.1"/>
    </source>
</evidence>
<name>A0A6N9HB75_9BURK</name>
<dbReference type="GO" id="GO:0016787">
    <property type="term" value="F:hydrolase activity"/>
    <property type="evidence" value="ECO:0007669"/>
    <property type="project" value="UniProtKB-KW"/>
</dbReference>
<dbReference type="SUPFAM" id="SSF53474">
    <property type="entry name" value="alpha/beta-Hydrolases"/>
    <property type="match status" value="1"/>
</dbReference>
<dbReference type="Proteomes" id="UP000448575">
    <property type="component" value="Unassembled WGS sequence"/>
</dbReference>
<dbReference type="Gene3D" id="3.40.50.1820">
    <property type="entry name" value="alpha/beta hydrolase"/>
    <property type="match status" value="1"/>
</dbReference>
<accession>A0A6N9HB75</accession>
<gene>
    <name evidence="3" type="ORF">GTP41_01095</name>
</gene>
<dbReference type="Pfam" id="PF00561">
    <property type="entry name" value="Abhydrolase_1"/>
    <property type="match status" value="1"/>
</dbReference>
<dbReference type="PANTHER" id="PTHR43798:SF33">
    <property type="entry name" value="HYDROLASE, PUTATIVE (AFU_ORTHOLOGUE AFUA_2G14860)-RELATED"/>
    <property type="match status" value="1"/>
</dbReference>
<feature type="signal peptide" evidence="1">
    <location>
        <begin position="1"/>
        <end position="15"/>
    </location>
</feature>
<organism evidence="3 4">
    <name type="scientific">Pseudoduganella guangdongensis</name>
    <dbReference type="NCBI Taxonomy" id="2692179"/>
    <lineage>
        <taxon>Bacteria</taxon>
        <taxon>Pseudomonadati</taxon>
        <taxon>Pseudomonadota</taxon>
        <taxon>Betaproteobacteria</taxon>
        <taxon>Burkholderiales</taxon>
        <taxon>Oxalobacteraceae</taxon>
        <taxon>Telluria group</taxon>
        <taxon>Pseudoduganella</taxon>
    </lineage>
</organism>
<dbReference type="RefSeq" id="WP_161023702.1">
    <property type="nucleotide sequence ID" value="NZ_WWCJ01000001.1"/>
</dbReference>
<dbReference type="InterPro" id="IPR029058">
    <property type="entry name" value="AB_hydrolase_fold"/>
</dbReference>
<dbReference type="PRINTS" id="PR00111">
    <property type="entry name" value="ABHYDROLASE"/>
</dbReference>
<proteinExistence type="predicted"/>
<dbReference type="PANTHER" id="PTHR43798">
    <property type="entry name" value="MONOACYLGLYCEROL LIPASE"/>
    <property type="match status" value="1"/>
</dbReference>
<dbReference type="InterPro" id="IPR050266">
    <property type="entry name" value="AB_hydrolase_sf"/>
</dbReference>
<feature type="domain" description="AB hydrolase-1" evidence="2">
    <location>
        <begin position="57"/>
        <end position="163"/>
    </location>
</feature>
<feature type="chain" id="PRO_5027027511" evidence="1">
    <location>
        <begin position="16"/>
        <end position="299"/>
    </location>
</feature>
<dbReference type="InterPro" id="IPR000639">
    <property type="entry name" value="Epox_hydrolase-like"/>
</dbReference>
<sequence length="299" mass="32603">MFLVYALGGAALALAAANRLLPVPMARAALALERKRARLTLRQASLPYLEGGSGDEVLLLVHGFAGDKDNFTRIAAHLVGRYRVIIPDLPGFGDARRDPSARHDMATQVENLRAFMAQLGVERFHMGGNSMGGFISAEYAARYPQQVKSLWLLDPGGTDEAMESPAFEHYHTEGRMPLLVPAADAFEALMAACMSKPPYFPYCMKHVLARRAVADYPLHTAIMKELVGSPGLQGPITTPALIVWGTDDRILSPKGAAPTKALLPNARLIMMEGIGHLPMLEATRRTARDFLEFQRELGA</sequence>
<dbReference type="AlphaFoldDB" id="A0A6N9HB75"/>
<keyword evidence="1" id="KW-0732">Signal</keyword>
<dbReference type="GO" id="GO:0016020">
    <property type="term" value="C:membrane"/>
    <property type="evidence" value="ECO:0007669"/>
    <property type="project" value="TreeGrafter"/>
</dbReference>
<comment type="caution">
    <text evidence="3">The sequence shown here is derived from an EMBL/GenBank/DDBJ whole genome shotgun (WGS) entry which is preliminary data.</text>
</comment>
<keyword evidence="4" id="KW-1185">Reference proteome</keyword>
<evidence type="ECO:0000313" key="4">
    <source>
        <dbReference type="Proteomes" id="UP000448575"/>
    </source>
</evidence>
<dbReference type="PRINTS" id="PR00412">
    <property type="entry name" value="EPOXHYDRLASE"/>
</dbReference>
<evidence type="ECO:0000256" key="1">
    <source>
        <dbReference type="SAM" id="SignalP"/>
    </source>
</evidence>
<dbReference type="EMBL" id="WWCJ01000001">
    <property type="protein sequence ID" value="MYN00686.1"/>
    <property type="molecule type" value="Genomic_DNA"/>
</dbReference>
<reference evidence="3 4" key="1">
    <citation type="submission" date="2019-12" db="EMBL/GenBank/DDBJ databases">
        <title>Novel species isolated from a subtropical stream in China.</title>
        <authorList>
            <person name="Lu H."/>
        </authorList>
    </citation>
    <scope>NUCLEOTIDE SEQUENCE [LARGE SCALE GENOMIC DNA]</scope>
    <source>
        <strain evidence="3 4">DS3</strain>
    </source>
</reference>
<protein>
    <submittedName>
        <fullName evidence="3">Alpha/beta fold hydrolase</fullName>
    </submittedName>
</protein>